<evidence type="ECO:0000259" key="8">
    <source>
        <dbReference type="SMART" id="SM01359"/>
    </source>
</evidence>
<dbReference type="Pfam" id="PF07677">
    <property type="entry name" value="A2M_recep"/>
    <property type="match status" value="1"/>
</dbReference>
<organism evidence="11 12">
    <name type="scientific">Aplysia californica</name>
    <name type="common">California sea hare</name>
    <dbReference type="NCBI Taxonomy" id="6500"/>
    <lineage>
        <taxon>Eukaryota</taxon>
        <taxon>Metazoa</taxon>
        <taxon>Spiralia</taxon>
        <taxon>Lophotrochozoa</taxon>
        <taxon>Mollusca</taxon>
        <taxon>Gastropoda</taxon>
        <taxon>Heterobranchia</taxon>
        <taxon>Euthyneura</taxon>
        <taxon>Tectipleura</taxon>
        <taxon>Aplysiida</taxon>
        <taxon>Aplysioidea</taxon>
        <taxon>Aplysiidae</taxon>
        <taxon>Aplysia</taxon>
    </lineage>
</organism>
<dbReference type="RefSeq" id="XP_012936322.1">
    <property type="nucleotide sequence ID" value="XM_013080868.2"/>
</dbReference>
<dbReference type="InterPro" id="IPR009048">
    <property type="entry name" value="A-macroglobulin_rcpt-bd"/>
</dbReference>
<dbReference type="InterPro" id="IPR041555">
    <property type="entry name" value="MG3"/>
</dbReference>
<keyword evidence="2" id="KW-0646">Protease inhibitor</keyword>
<feature type="signal peptide" evidence="7">
    <location>
        <begin position="1"/>
        <end position="19"/>
    </location>
</feature>
<evidence type="ECO:0000256" key="3">
    <source>
        <dbReference type="ARBA" id="ARBA00022729"/>
    </source>
</evidence>
<keyword evidence="11" id="KW-1185">Reference proteome</keyword>
<dbReference type="Gene3D" id="2.60.120.1540">
    <property type="match status" value="1"/>
</dbReference>
<dbReference type="InterPro" id="IPR019742">
    <property type="entry name" value="MacrogloblnA2_CS"/>
</dbReference>
<dbReference type="InterPro" id="IPR014756">
    <property type="entry name" value="Ig_E-set"/>
</dbReference>
<dbReference type="PANTHER" id="PTHR11412:SF136">
    <property type="entry name" value="CD109 ANTIGEN"/>
    <property type="match status" value="1"/>
</dbReference>
<feature type="domain" description="Alpha-2-macroglobulin" evidence="9">
    <location>
        <begin position="744"/>
        <end position="835"/>
    </location>
</feature>
<dbReference type="InterPro" id="IPR013783">
    <property type="entry name" value="Ig-like_fold"/>
</dbReference>
<evidence type="ECO:0000313" key="11">
    <source>
        <dbReference type="Proteomes" id="UP000694888"/>
    </source>
</evidence>
<dbReference type="Pfam" id="PF01835">
    <property type="entry name" value="MG2"/>
    <property type="match status" value="1"/>
</dbReference>
<dbReference type="SUPFAM" id="SSF49410">
    <property type="entry name" value="Alpha-macroglobulin receptor domain"/>
    <property type="match status" value="1"/>
</dbReference>
<dbReference type="InterPro" id="IPR011625">
    <property type="entry name" value="A2M_N_BRD"/>
</dbReference>
<dbReference type="Gene3D" id="2.60.40.1940">
    <property type="match status" value="1"/>
</dbReference>
<reference evidence="12" key="1">
    <citation type="submission" date="2025-08" db="UniProtKB">
        <authorList>
            <consortium name="RefSeq"/>
        </authorList>
    </citation>
    <scope>IDENTIFICATION</scope>
</reference>
<dbReference type="Pfam" id="PF07703">
    <property type="entry name" value="A2M_BRD"/>
    <property type="match status" value="1"/>
</dbReference>
<dbReference type="SUPFAM" id="SSF81296">
    <property type="entry name" value="E set domains"/>
    <property type="match status" value="1"/>
</dbReference>
<keyword evidence="3 7" id="KW-0732">Signal</keyword>
<evidence type="ECO:0000259" key="10">
    <source>
        <dbReference type="SMART" id="SM01361"/>
    </source>
</evidence>
<dbReference type="Gene3D" id="2.20.130.20">
    <property type="match status" value="1"/>
</dbReference>
<feature type="domain" description="Alpha-2-macroglobulin bait region" evidence="8">
    <location>
        <begin position="460"/>
        <end position="595"/>
    </location>
</feature>
<dbReference type="InterPro" id="IPR011626">
    <property type="entry name" value="Alpha-macroglobulin_TED"/>
</dbReference>
<sequence>MSVILHTVLLSALLAGVHGGSYFMTAPRSMFKGGSFNLTVDIFNEVTTEVEVAVESKIYNKRINRWETKVMTSANGTFGMNNTGMLAMGIPTEMNCTNCQLVVRGSSSYKFERSVSMYVSSVVTSVVIQTDKAMYRPGDLVRLRAFAVHANLMVYDGQFDVFITDPNGNRIQQWLAQNSTEGVVLVNFALCEETLLGMWKIHVTATGTQDTMYQTFQVKNYEMPKFEVDIDIAAYGLTSDVSLTGYVNAKYTYGEPVTGLVELHIGPNMGPNFCGNMPKTTTLSFEINGKAMFALPKVDLQRAVRLYDRTAVKVVALVTESSTGIMINATRIITFFDEEHTLRFLETTPEVFKPGLPLMLFLQVSTPDGLPPIGNTDPVYVYTVASYQFTVDDQKYYCTNEFTGMFPLTGQNLTLPDNGILPVEVDIPDNATSITVKVTFKGRSTYKTIKKTFSRSSSFLQLRLLGKYIQAGNLTSFSVSGTEDLYAITYVIVARGMIVDTGTVNGTGNRTFTFDLMITTAMAPTCRILVYYIRHDNEVVADSIAFLVEGLFENRVTVSFGVDISEPGAEVDVRMTADPNSMVNLLALDESVLHLKSGNDVTVGRIEHSLRRFDFGQRPTDAEFAVSYSAASTIEVFQKTGLLVLTDLDLYSNYHYNHDCGPPLGETQPNPYPLGKNVLESLTEEAKAEAHAKAQGKAIPEVFPGMGNLGDYNAMGPPMDILQEQAAQDFFLEVEHIKRILPEAWLWESHTVEDEGERTIQATVPKSITSWVASAFATNLKTGLGVALRHARLQVFRSFFTVLTCPSSVIRGEELVIQVTVFNYLTEPVTVNVTLTGNDMFRNIYVSKTGQQTYDSDDRVLQVTVEPDKQGLVFFPIQTVALGVISVEIQAQASVAAFTAREQIRVRPEGVPVAFNFPFLVNGLENSGGVYSNEVTLTLPESVVPGSISSRVKATGDLLGISMDSLMSLMTIPTGCGEQTVVKFAPSVYVAQYLQATGQLTDELKEHVVDILIKGYQRQLMYKRHDGSFSAFGNLDERGSTWLTAFVALTLNEASQFIYVDPTVLFKAVKWLIQRQHIDGSFDEFGTVFDRALERSKSGPALTAFVLAALEQNKDISHEEECREDRLNCQFYYRWTNATSRATRHLEHHIFLDIDRFTLSIISYALRTAGSQMAIKAHTRLMAYAVRDEKFTFWRDSGYDEGRTMLYRPNEWRPPREVGRSIDVITTSYALLDSCLENDLQLAFSVVHWLLDQRNVQGGFVSTHDTVFAMKAIASYAQKYQKPDTNMTVRFDSDKDETLEFNVTSENALTLQTKPFKEIPVTASVYATGSGLALAEIDYSFHVTQALVLPSFDVSIVCLDDDVDHFTLMICTKWLHRTDLTGMVVQEISVPSGFKAHVDSLRDVAGLKRVEKDGNLVSIYFDEITKASLCYNLQMTREGRVAKIQRNYIKTFDYYEPEYSSTVFFQPLRVAASTVCHVCKECCSLNFY</sequence>
<dbReference type="PANTHER" id="PTHR11412">
    <property type="entry name" value="MACROGLOBULIN / COMPLEMENT"/>
    <property type="match status" value="1"/>
</dbReference>
<dbReference type="GeneID" id="101850323"/>
<dbReference type="InterPro" id="IPR001599">
    <property type="entry name" value="Macroglobln_a2"/>
</dbReference>
<name>A0ABM0ZX43_APLCA</name>
<dbReference type="SMART" id="SM01419">
    <property type="entry name" value="Thiol-ester_cl"/>
    <property type="match status" value="1"/>
</dbReference>
<feature type="chain" id="PRO_5047236657" evidence="7">
    <location>
        <begin position="20"/>
        <end position="1488"/>
    </location>
</feature>
<evidence type="ECO:0000313" key="12">
    <source>
        <dbReference type="RefSeq" id="XP_012936322.1"/>
    </source>
</evidence>
<evidence type="ECO:0000256" key="5">
    <source>
        <dbReference type="ARBA" id="ARBA00022966"/>
    </source>
</evidence>
<protein>
    <submittedName>
        <fullName evidence="12">CD109 antigen</fullName>
    </submittedName>
</protein>
<dbReference type="Gene3D" id="6.20.50.160">
    <property type="match status" value="1"/>
</dbReference>
<keyword evidence="4" id="KW-0722">Serine protease inhibitor</keyword>
<dbReference type="Pfam" id="PF17791">
    <property type="entry name" value="MG3"/>
    <property type="match status" value="1"/>
</dbReference>
<dbReference type="SMART" id="SM01361">
    <property type="entry name" value="A2M_recep"/>
    <property type="match status" value="1"/>
</dbReference>
<dbReference type="Gene3D" id="2.60.40.10">
    <property type="entry name" value="Immunoglobulins"/>
    <property type="match status" value="2"/>
</dbReference>
<dbReference type="Proteomes" id="UP000694888">
    <property type="component" value="Unplaced"/>
</dbReference>
<dbReference type="InterPro" id="IPR050473">
    <property type="entry name" value="A2M/Complement_sys"/>
</dbReference>
<comment type="similarity">
    <text evidence="1">Belongs to the protease inhibitor I39 (alpha-2-macroglobulin) family.</text>
</comment>
<evidence type="ECO:0000256" key="7">
    <source>
        <dbReference type="SAM" id="SignalP"/>
    </source>
</evidence>
<gene>
    <name evidence="12" type="primary">LOC101850323</name>
</gene>
<keyword evidence="5" id="KW-0882">Thioester bond</keyword>
<dbReference type="Pfam" id="PF00207">
    <property type="entry name" value="A2M"/>
    <property type="match status" value="1"/>
</dbReference>
<dbReference type="Pfam" id="PF07678">
    <property type="entry name" value="TED_complement"/>
    <property type="match status" value="1"/>
</dbReference>
<dbReference type="InterPro" id="IPR002890">
    <property type="entry name" value="MG2"/>
</dbReference>
<dbReference type="InterPro" id="IPR036595">
    <property type="entry name" value="A-macroglobulin_rcpt-bd_sf"/>
</dbReference>
<evidence type="ECO:0000256" key="4">
    <source>
        <dbReference type="ARBA" id="ARBA00022900"/>
    </source>
</evidence>
<evidence type="ECO:0000256" key="1">
    <source>
        <dbReference type="ARBA" id="ARBA00010952"/>
    </source>
</evidence>
<dbReference type="InterPro" id="IPR047565">
    <property type="entry name" value="Alpha-macroglob_thiol-ester_cl"/>
</dbReference>
<keyword evidence="6" id="KW-1015">Disulfide bond</keyword>
<proteinExistence type="inferred from homology"/>
<dbReference type="SUPFAM" id="SSF48239">
    <property type="entry name" value="Terpenoid cyclases/Protein prenyltransferases"/>
    <property type="match status" value="1"/>
</dbReference>
<accession>A0ABM0ZX43</accession>
<dbReference type="SMART" id="SM01360">
    <property type="entry name" value="A2M"/>
    <property type="match status" value="1"/>
</dbReference>
<evidence type="ECO:0000256" key="6">
    <source>
        <dbReference type="ARBA" id="ARBA00023157"/>
    </source>
</evidence>
<dbReference type="InterPro" id="IPR008930">
    <property type="entry name" value="Terpenoid_cyclase/PrenylTrfase"/>
</dbReference>
<dbReference type="Gene3D" id="1.50.10.20">
    <property type="match status" value="1"/>
</dbReference>
<dbReference type="SMART" id="SM01359">
    <property type="entry name" value="A2M_N_2"/>
    <property type="match status" value="1"/>
</dbReference>
<evidence type="ECO:0000259" key="9">
    <source>
        <dbReference type="SMART" id="SM01360"/>
    </source>
</evidence>
<dbReference type="PROSITE" id="PS00477">
    <property type="entry name" value="ALPHA_2_MACROGLOBULIN"/>
    <property type="match status" value="1"/>
</dbReference>
<feature type="domain" description="Alpha-macroglobulin receptor-binding" evidence="10">
    <location>
        <begin position="1381"/>
        <end position="1465"/>
    </location>
</feature>
<dbReference type="Gene3D" id="2.60.40.1930">
    <property type="match status" value="2"/>
</dbReference>
<evidence type="ECO:0000256" key="2">
    <source>
        <dbReference type="ARBA" id="ARBA00022690"/>
    </source>
</evidence>
<dbReference type="Gene3D" id="2.60.40.690">
    <property type="entry name" value="Alpha-macroglobulin, receptor-binding domain"/>
    <property type="match status" value="1"/>
</dbReference>